<keyword evidence="1" id="KW-0812">Transmembrane</keyword>
<comment type="caution">
    <text evidence="2">The sequence shown here is derived from an EMBL/GenBank/DDBJ whole genome shotgun (WGS) entry which is preliminary data.</text>
</comment>
<feature type="transmembrane region" description="Helical" evidence="1">
    <location>
        <begin position="90"/>
        <end position="113"/>
    </location>
</feature>
<evidence type="ECO:0000313" key="2">
    <source>
        <dbReference type="EMBL" id="MFL0207047.1"/>
    </source>
</evidence>
<protein>
    <submittedName>
        <fullName evidence="2">Uncharacterized protein</fullName>
    </submittedName>
</protein>
<reference evidence="2 3" key="1">
    <citation type="submission" date="2024-07" db="EMBL/GenBank/DDBJ databases">
        <authorList>
            <person name="Pitt A."/>
            <person name="Hahn M.W."/>
        </authorList>
    </citation>
    <scope>NUCLEOTIDE SEQUENCE [LARGE SCALE GENOMIC DNA]</scope>
    <source>
        <strain evidence="2 3">2-AUSEE-184A6</strain>
    </source>
</reference>
<organism evidence="2 3">
    <name type="scientific">Aquirufa novilacunae</name>
    <dbReference type="NCBI Taxonomy" id="3139305"/>
    <lineage>
        <taxon>Bacteria</taxon>
        <taxon>Pseudomonadati</taxon>
        <taxon>Bacteroidota</taxon>
        <taxon>Cytophagia</taxon>
        <taxon>Cytophagales</taxon>
        <taxon>Flectobacillaceae</taxon>
        <taxon>Aquirufa</taxon>
    </lineage>
</organism>
<feature type="transmembrane region" description="Helical" evidence="1">
    <location>
        <begin position="65"/>
        <end position="84"/>
    </location>
</feature>
<dbReference type="Proteomes" id="UP001623559">
    <property type="component" value="Unassembled WGS sequence"/>
</dbReference>
<dbReference type="EMBL" id="JBEWZG010000003">
    <property type="protein sequence ID" value="MFL0207047.1"/>
    <property type="molecule type" value="Genomic_DNA"/>
</dbReference>
<accession>A0ABW8SYK7</accession>
<keyword evidence="1" id="KW-1133">Transmembrane helix</keyword>
<evidence type="ECO:0000256" key="1">
    <source>
        <dbReference type="SAM" id="Phobius"/>
    </source>
</evidence>
<feature type="transmembrane region" description="Helical" evidence="1">
    <location>
        <begin position="31"/>
        <end position="53"/>
    </location>
</feature>
<evidence type="ECO:0000313" key="3">
    <source>
        <dbReference type="Proteomes" id="UP001623559"/>
    </source>
</evidence>
<gene>
    <name evidence="2" type="ORF">V7S74_09845</name>
</gene>
<name>A0ABW8SYK7_9BACT</name>
<keyword evidence="1" id="KW-0472">Membrane</keyword>
<proteinExistence type="predicted"/>
<dbReference type="RefSeq" id="WP_406778590.1">
    <property type="nucleotide sequence ID" value="NZ_JBEWZG010000003.1"/>
</dbReference>
<sequence>MLKMALFYGILGGLLYGLAQTSVLTYMHPDLKFIFVFLLFQTYLTFNLAQLGLKNEGEKFIPFQMISLTIRFILSVVFIGYFASIHTPNMVLFASNFFVLYLCSTNFEIFGLLRNLRRF</sequence>